<evidence type="ECO:0000313" key="2">
    <source>
        <dbReference type="Proteomes" id="UP000037136"/>
    </source>
</evidence>
<sequence length="195" mass="21661">MQPADQRVVPGPFALADFFETSYTLLIGYLPRASPAQTAGSMHTSPWRPEVPVDSVHRCRRLPRTGSESEMVPGRGTSSALSVAAASISRSVRSLRLEAECSGLVQLVPVPWAGARPEGPRRRTLRRGSVSDWKSRRRRRLPSWVNRFEKKRGRFGAPYTQSRFDVNISGSCAVAIRPRITDSPQTPARASYRLC</sequence>
<dbReference type="AlphaFoldDB" id="A0A2A9PAL2"/>
<evidence type="ECO:0000313" key="1">
    <source>
        <dbReference type="EMBL" id="PFH57957.1"/>
    </source>
</evidence>
<gene>
    <name evidence="1" type="ORF">XA68_14336</name>
</gene>
<dbReference type="EMBL" id="LAZP02000345">
    <property type="protein sequence ID" value="PFH57957.1"/>
    <property type="molecule type" value="Genomic_DNA"/>
</dbReference>
<name>A0A2A9PAL2_OPHUN</name>
<proteinExistence type="predicted"/>
<protein>
    <submittedName>
        <fullName evidence="1">Uncharacterized protein</fullName>
    </submittedName>
</protein>
<dbReference type="OrthoDB" id="10614037at2759"/>
<keyword evidence="2" id="KW-1185">Reference proteome</keyword>
<organism evidence="1 2">
    <name type="scientific">Ophiocordyceps unilateralis</name>
    <name type="common">Zombie-ant fungus</name>
    <name type="synonym">Torrubia unilateralis</name>
    <dbReference type="NCBI Taxonomy" id="268505"/>
    <lineage>
        <taxon>Eukaryota</taxon>
        <taxon>Fungi</taxon>
        <taxon>Dikarya</taxon>
        <taxon>Ascomycota</taxon>
        <taxon>Pezizomycotina</taxon>
        <taxon>Sordariomycetes</taxon>
        <taxon>Hypocreomycetidae</taxon>
        <taxon>Hypocreales</taxon>
        <taxon>Ophiocordycipitaceae</taxon>
        <taxon>Ophiocordyceps</taxon>
    </lineage>
</organism>
<dbReference type="Proteomes" id="UP000037136">
    <property type="component" value="Unassembled WGS sequence"/>
</dbReference>
<reference evidence="1 2" key="2">
    <citation type="journal article" date="2017" name="Sci. Rep.">
        <title>Ant-infecting Ophiocordyceps genomes reveal a high diversity of potential behavioral manipulation genes and a possible major role for enterotoxins.</title>
        <authorList>
            <person name="de Bekker C."/>
            <person name="Ohm R.A."/>
            <person name="Evans H.C."/>
            <person name="Brachmann A."/>
            <person name="Hughes D.P."/>
        </authorList>
    </citation>
    <scope>NUCLEOTIDE SEQUENCE [LARGE SCALE GENOMIC DNA]</scope>
    <source>
        <strain evidence="1 2">SC16a</strain>
    </source>
</reference>
<comment type="caution">
    <text evidence="1">The sequence shown here is derived from an EMBL/GenBank/DDBJ whole genome shotgun (WGS) entry which is preliminary data.</text>
</comment>
<accession>A0A2A9PAL2</accession>
<reference evidence="1 2" key="1">
    <citation type="journal article" date="2015" name="BMC Genomics">
        <title>Gene expression during zombie ant biting behavior reflects the complexity underlying fungal parasitic behavioral manipulation.</title>
        <authorList>
            <person name="de Bekker C."/>
            <person name="Ohm R.A."/>
            <person name="Loreto R.G."/>
            <person name="Sebastian A."/>
            <person name="Albert I."/>
            <person name="Merrow M."/>
            <person name="Brachmann A."/>
            <person name="Hughes D.P."/>
        </authorList>
    </citation>
    <scope>NUCLEOTIDE SEQUENCE [LARGE SCALE GENOMIC DNA]</scope>
    <source>
        <strain evidence="1 2">SC16a</strain>
    </source>
</reference>